<evidence type="ECO:0000259" key="1">
    <source>
        <dbReference type="Pfam" id="PF08808"/>
    </source>
</evidence>
<gene>
    <name evidence="2" type="ORF">GCM10022256_22910</name>
</gene>
<feature type="domain" description="RES" evidence="1">
    <location>
        <begin position="15"/>
        <end position="207"/>
    </location>
</feature>
<accession>A0ABP8E3N7</accession>
<sequence length="245" mass="26726">MIPTDRLRIVRAAAPVWRVGRKPSPWDWPDWKYADGSTGTFSGRWDAPVPHTYRTTYAATRAEGALLEVLARFRPDPQLVAGMDSIAIEETDTALYSTSPAGLVPEEWFEPRMLTSATFAGSFCDIAHSETVAALWPEFQPRATAALGLSDFDGSALQNADVRPLTQAVGERLYRLTTKEGTPLIDGIRFLSRFGADQELWTVFEQPSDGVRSPLLTGIATVPLSPALDPVQAAMTTLGLTTDSD</sequence>
<dbReference type="Pfam" id="PF08808">
    <property type="entry name" value="RES"/>
    <property type="match status" value="1"/>
</dbReference>
<comment type="caution">
    <text evidence="2">The sequence shown here is derived from an EMBL/GenBank/DDBJ whole genome shotgun (WGS) entry which is preliminary data.</text>
</comment>
<dbReference type="EMBL" id="BAABAU010000002">
    <property type="protein sequence ID" value="GAA4266679.1"/>
    <property type="molecule type" value="Genomic_DNA"/>
</dbReference>
<keyword evidence="3" id="KW-1185">Reference proteome</keyword>
<proteinExistence type="predicted"/>
<dbReference type="InterPro" id="IPR014914">
    <property type="entry name" value="RES_dom"/>
</dbReference>
<name>A0ABP8E3N7_9MICO</name>
<evidence type="ECO:0000313" key="3">
    <source>
        <dbReference type="Proteomes" id="UP001501594"/>
    </source>
</evidence>
<organism evidence="2 3">
    <name type="scientific">Frondihabitans peucedani</name>
    <dbReference type="NCBI Taxonomy" id="598626"/>
    <lineage>
        <taxon>Bacteria</taxon>
        <taxon>Bacillati</taxon>
        <taxon>Actinomycetota</taxon>
        <taxon>Actinomycetes</taxon>
        <taxon>Micrococcales</taxon>
        <taxon>Microbacteriaceae</taxon>
        <taxon>Frondihabitans</taxon>
    </lineage>
</organism>
<evidence type="ECO:0000313" key="2">
    <source>
        <dbReference type="EMBL" id="GAA4266679.1"/>
    </source>
</evidence>
<protein>
    <recommendedName>
        <fullName evidence="1">RES domain-containing protein</fullName>
    </recommendedName>
</protein>
<dbReference type="Proteomes" id="UP001501594">
    <property type="component" value="Unassembled WGS sequence"/>
</dbReference>
<reference evidence="3" key="1">
    <citation type="journal article" date="2019" name="Int. J. Syst. Evol. Microbiol.">
        <title>The Global Catalogue of Microorganisms (GCM) 10K type strain sequencing project: providing services to taxonomists for standard genome sequencing and annotation.</title>
        <authorList>
            <consortium name="The Broad Institute Genomics Platform"/>
            <consortium name="The Broad Institute Genome Sequencing Center for Infectious Disease"/>
            <person name="Wu L."/>
            <person name="Ma J."/>
        </authorList>
    </citation>
    <scope>NUCLEOTIDE SEQUENCE [LARGE SCALE GENOMIC DNA]</scope>
    <source>
        <strain evidence="3">JCM 17442</strain>
    </source>
</reference>